<feature type="transmembrane region" description="Helical" evidence="2">
    <location>
        <begin position="189"/>
        <end position="212"/>
    </location>
</feature>
<feature type="transmembrane region" description="Helical" evidence="2">
    <location>
        <begin position="88"/>
        <end position="105"/>
    </location>
</feature>
<comment type="similarity">
    <text evidence="1">Belongs to the sodium:galactoside symporter (TC 2.A.2) family.</text>
</comment>
<dbReference type="GO" id="GO:0005886">
    <property type="term" value="C:plasma membrane"/>
    <property type="evidence" value="ECO:0007669"/>
    <property type="project" value="TreeGrafter"/>
</dbReference>
<dbReference type="EMBL" id="JANWOI010000001">
    <property type="protein sequence ID" value="MDA5192825.1"/>
    <property type="molecule type" value="Genomic_DNA"/>
</dbReference>
<proteinExistence type="inferred from homology"/>
<dbReference type="AlphaFoldDB" id="A0A9X3Z655"/>
<name>A0A9X3Z655_9PROT</name>
<feature type="transmembrane region" description="Helical" evidence="2">
    <location>
        <begin position="276"/>
        <end position="294"/>
    </location>
</feature>
<feature type="transmembrane region" description="Helical" evidence="2">
    <location>
        <begin position="117"/>
        <end position="136"/>
    </location>
</feature>
<dbReference type="Proteomes" id="UP001141619">
    <property type="component" value="Unassembled WGS sequence"/>
</dbReference>
<dbReference type="PANTHER" id="PTHR11328:SF24">
    <property type="entry name" value="MAJOR FACILITATOR SUPERFAMILY (MFS) PROFILE DOMAIN-CONTAINING PROTEIN"/>
    <property type="match status" value="1"/>
</dbReference>
<feature type="transmembrane region" description="Helical" evidence="2">
    <location>
        <begin position="157"/>
        <end position="177"/>
    </location>
</feature>
<dbReference type="InterPro" id="IPR036259">
    <property type="entry name" value="MFS_trans_sf"/>
</dbReference>
<keyword evidence="4" id="KW-1185">Reference proteome</keyword>
<dbReference type="InterPro" id="IPR039672">
    <property type="entry name" value="MFS_2"/>
</dbReference>
<sequence>MTDNSTNIAIGDDRLVRHTLYASGNFGKSCLGSFVELFALFYLTDRLGIPAAIAGTVIFISLIWDAICDPIMGIAADRLREKFPTVRIYFLIGAPLTAVTFVGLFQAESIAADYRVFYIFIALILFRSAYTIVDIPHNSMLAFLSRNSRDRTNIASLRIFFSAAGRLTVTLAMTVILNDSGLAASHEQFSTAAMIFAAIYLVVIALCLLSICNIRVHAGEQSEPLGLGDLLKRIRENEFLIIVFALTAVTSLTTPIIGSAIVYYGKYGIGSEEAGATALVIMSACQAASLLFWSKLSNRMRQKKSASQYANGLLGLAMLIAIAALESREVLYLVAGLAGCAIGGIFMLNWSMLPDALDHAPGLSGRQYHMSIFGLYTLTNKSFIGLSQAVTGLTLAAYGYKADSPNMHDVMPVILSTLMAFPLLGAITCIALLSRHTQVQSHRI</sequence>
<evidence type="ECO:0000313" key="3">
    <source>
        <dbReference type="EMBL" id="MDA5192825.1"/>
    </source>
</evidence>
<comment type="caution">
    <text evidence="3">The sequence shown here is derived from an EMBL/GenBank/DDBJ whole genome shotgun (WGS) entry which is preliminary data.</text>
</comment>
<dbReference type="GO" id="GO:0008643">
    <property type="term" value="P:carbohydrate transport"/>
    <property type="evidence" value="ECO:0007669"/>
    <property type="project" value="InterPro"/>
</dbReference>
<gene>
    <name evidence="3" type="ORF">NYP16_02480</name>
</gene>
<feature type="transmembrane region" description="Helical" evidence="2">
    <location>
        <begin position="47"/>
        <end position="67"/>
    </location>
</feature>
<feature type="transmembrane region" description="Helical" evidence="2">
    <location>
        <begin position="331"/>
        <end position="352"/>
    </location>
</feature>
<keyword evidence="2" id="KW-0812">Transmembrane</keyword>
<keyword evidence="2" id="KW-1133">Transmembrane helix</keyword>
<feature type="transmembrane region" description="Helical" evidence="2">
    <location>
        <begin position="410"/>
        <end position="433"/>
    </location>
</feature>
<dbReference type="Pfam" id="PF13347">
    <property type="entry name" value="MFS_2"/>
    <property type="match status" value="1"/>
</dbReference>
<dbReference type="GO" id="GO:0015293">
    <property type="term" value="F:symporter activity"/>
    <property type="evidence" value="ECO:0007669"/>
    <property type="project" value="InterPro"/>
</dbReference>
<evidence type="ECO:0000256" key="1">
    <source>
        <dbReference type="ARBA" id="ARBA00009617"/>
    </source>
</evidence>
<reference evidence="3" key="1">
    <citation type="submission" date="2022-08" db="EMBL/GenBank/DDBJ databases">
        <authorList>
            <person name="Vandamme P."/>
            <person name="Hettiarachchi A."/>
            <person name="Peeters C."/>
            <person name="Cnockaert M."/>
            <person name="Carlier A."/>
        </authorList>
    </citation>
    <scope>NUCLEOTIDE SEQUENCE</scope>
    <source>
        <strain evidence="3">LMG 31809</strain>
    </source>
</reference>
<feature type="transmembrane region" description="Helical" evidence="2">
    <location>
        <begin position="239"/>
        <end position="264"/>
    </location>
</feature>
<dbReference type="RefSeq" id="WP_274942526.1">
    <property type="nucleotide sequence ID" value="NZ_JANWOI010000001.1"/>
</dbReference>
<dbReference type="SUPFAM" id="SSF103473">
    <property type="entry name" value="MFS general substrate transporter"/>
    <property type="match status" value="1"/>
</dbReference>
<organism evidence="3 4">
    <name type="scientific">Govanella unica</name>
    <dbReference type="NCBI Taxonomy" id="2975056"/>
    <lineage>
        <taxon>Bacteria</taxon>
        <taxon>Pseudomonadati</taxon>
        <taxon>Pseudomonadota</taxon>
        <taxon>Alphaproteobacteria</taxon>
        <taxon>Emcibacterales</taxon>
        <taxon>Govanellaceae</taxon>
        <taxon>Govanella</taxon>
    </lineage>
</organism>
<evidence type="ECO:0000256" key="2">
    <source>
        <dbReference type="SAM" id="Phobius"/>
    </source>
</evidence>
<accession>A0A9X3Z655</accession>
<dbReference type="Gene3D" id="1.20.1250.20">
    <property type="entry name" value="MFS general substrate transporter like domains"/>
    <property type="match status" value="2"/>
</dbReference>
<protein>
    <submittedName>
        <fullName evidence="3">MFS transporter</fullName>
    </submittedName>
</protein>
<feature type="transmembrane region" description="Helical" evidence="2">
    <location>
        <begin position="373"/>
        <end position="398"/>
    </location>
</feature>
<reference evidence="3" key="2">
    <citation type="journal article" date="2023" name="Syst. Appl. Microbiol.">
        <title>Govania unica gen. nov., sp. nov., a rare biosphere bacterium that represents a novel family in the class Alphaproteobacteria.</title>
        <authorList>
            <person name="Vandamme P."/>
            <person name="Peeters C."/>
            <person name="Hettiarachchi A."/>
            <person name="Cnockaert M."/>
            <person name="Carlier A."/>
        </authorList>
    </citation>
    <scope>NUCLEOTIDE SEQUENCE</scope>
    <source>
        <strain evidence="3">LMG 31809</strain>
    </source>
</reference>
<feature type="transmembrane region" description="Helical" evidence="2">
    <location>
        <begin position="306"/>
        <end position="325"/>
    </location>
</feature>
<evidence type="ECO:0000313" key="4">
    <source>
        <dbReference type="Proteomes" id="UP001141619"/>
    </source>
</evidence>
<keyword evidence="2" id="KW-0472">Membrane</keyword>
<dbReference type="PANTHER" id="PTHR11328">
    <property type="entry name" value="MAJOR FACILITATOR SUPERFAMILY DOMAIN-CONTAINING PROTEIN"/>
    <property type="match status" value="1"/>
</dbReference>